<gene>
    <name evidence="3" type="ORF">BW425_27580</name>
</gene>
<evidence type="ECO:0008006" key="5">
    <source>
        <dbReference type="Google" id="ProtNLM"/>
    </source>
</evidence>
<evidence type="ECO:0000259" key="1">
    <source>
        <dbReference type="Pfam" id="PF09851"/>
    </source>
</evidence>
<reference evidence="3 4" key="1">
    <citation type="submission" date="2017-02" db="EMBL/GenBank/DDBJ databases">
        <title>Bacillus pseudomycoides isolate FSL K6-0042.</title>
        <authorList>
            <person name="Kovac J."/>
        </authorList>
    </citation>
    <scope>NUCLEOTIDE SEQUENCE [LARGE SCALE GENOMIC DNA]</scope>
    <source>
        <strain evidence="3 4">FSL K6-0042</strain>
    </source>
</reference>
<dbReference type="Pfam" id="PF14470">
    <property type="entry name" value="bPH_3"/>
    <property type="match status" value="1"/>
</dbReference>
<sequence length="256" mass="28396">MGFFSRKEVCGVCESEVGLHRYKVKKSNAWVCPDCLKEAGGVGVVPVHKITIEEIKATIDAKANKLSDDPMSSAEGMYQYCLDNKFGSGFNKKWGLKHFGILEKNLMQGETVLMTFIGIHNYKSATKHDSNFAYVITNKRILFGQKTLSGEKFKAVAHEKINDITFETGIVFGVLTIDTPQEKFKVALDKASATSINNSIHQVLDTLKSNNIETQPISITAATSAADELMKFKELCDMGVITEDEFNAKKKQLLNI</sequence>
<evidence type="ECO:0000259" key="2">
    <source>
        <dbReference type="Pfam" id="PF14470"/>
    </source>
</evidence>
<dbReference type="InterPro" id="IPR039519">
    <property type="entry name" value="YokE-like_PH"/>
</dbReference>
<organism evidence="3 4">
    <name type="scientific">Bacillus pseudomycoides</name>
    <dbReference type="NCBI Taxonomy" id="64104"/>
    <lineage>
        <taxon>Bacteria</taxon>
        <taxon>Bacillati</taxon>
        <taxon>Bacillota</taxon>
        <taxon>Bacilli</taxon>
        <taxon>Bacillales</taxon>
        <taxon>Bacillaceae</taxon>
        <taxon>Bacillus</taxon>
        <taxon>Bacillus cereus group</taxon>
    </lineage>
</organism>
<dbReference type="InterPro" id="IPR018649">
    <property type="entry name" value="SHOCT"/>
</dbReference>
<feature type="domain" description="SHOCT" evidence="1">
    <location>
        <begin position="227"/>
        <end position="254"/>
    </location>
</feature>
<dbReference type="Proteomes" id="UP000195321">
    <property type="component" value="Unassembled WGS sequence"/>
</dbReference>
<dbReference type="Pfam" id="PF09851">
    <property type="entry name" value="SHOCT"/>
    <property type="match status" value="1"/>
</dbReference>
<name>A0A1Y3MA89_9BACI</name>
<proteinExistence type="predicted"/>
<evidence type="ECO:0000313" key="4">
    <source>
        <dbReference type="Proteomes" id="UP000195321"/>
    </source>
</evidence>
<comment type="caution">
    <text evidence="3">The sequence shown here is derived from an EMBL/GenBank/DDBJ whole genome shotgun (WGS) entry which is preliminary data.</text>
</comment>
<protein>
    <recommendedName>
        <fullName evidence="5">DUF4428 domain-containing protein</fullName>
    </recommendedName>
</protein>
<dbReference type="AlphaFoldDB" id="A0A1Y3MA89"/>
<feature type="domain" description="YokE-like PH" evidence="2">
    <location>
        <begin position="106"/>
        <end position="200"/>
    </location>
</feature>
<dbReference type="EMBL" id="MWPX01000106">
    <property type="protein sequence ID" value="OUM45781.1"/>
    <property type="molecule type" value="Genomic_DNA"/>
</dbReference>
<evidence type="ECO:0000313" key="3">
    <source>
        <dbReference type="EMBL" id="OUM45781.1"/>
    </source>
</evidence>
<accession>A0A1Y3MA89</accession>
<dbReference type="RefSeq" id="WP_088094745.1">
    <property type="nucleotide sequence ID" value="NZ_JBEUTC010000405.1"/>
</dbReference>